<organism evidence="3 4">
    <name type="scientific">Fistulifera solaris</name>
    <name type="common">Oleaginous diatom</name>
    <dbReference type="NCBI Taxonomy" id="1519565"/>
    <lineage>
        <taxon>Eukaryota</taxon>
        <taxon>Sar</taxon>
        <taxon>Stramenopiles</taxon>
        <taxon>Ochrophyta</taxon>
        <taxon>Bacillariophyta</taxon>
        <taxon>Bacillariophyceae</taxon>
        <taxon>Bacillariophycidae</taxon>
        <taxon>Naviculales</taxon>
        <taxon>Naviculaceae</taxon>
        <taxon>Fistulifera</taxon>
    </lineage>
</organism>
<evidence type="ECO:0000256" key="2">
    <source>
        <dbReference type="SAM" id="SignalP"/>
    </source>
</evidence>
<feature type="compositionally biased region" description="Basic and acidic residues" evidence="1">
    <location>
        <begin position="159"/>
        <end position="177"/>
    </location>
</feature>
<gene>
    <name evidence="3" type="ORF">FisN_13Lh254</name>
</gene>
<protein>
    <submittedName>
        <fullName evidence="3">Uncharacterized protein</fullName>
    </submittedName>
</protein>
<feature type="compositionally biased region" description="Basic and acidic residues" evidence="1">
    <location>
        <begin position="203"/>
        <end position="212"/>
    </location>
</feature>
<feature type="region of interest" description="Disordered" evidence="1">
    <location>
        <begin position="123"/>
        <end position="143"/>
    </location>
</feature>
<comment type="caution">
    <text evidence="3">The sequence shown here is derived from an EMBL/GenBank/DDBJ whole genome shotgun (WGS) entry which is preliminary data.</text>
</comment>
<dbReference type="EMBL" id="BDSP01000253">
    <property type="protein sequence ID" value="GAX27194.1"/>
    <property type="molecule type" value="Genomic_DNA"/>
</dbReference>
<dbReference type="AlphaFoldDB" id="A0A1Z5KLK4"/>
<keyword evidence="4" id="KW-1185">Reference proteome</keyword>
<dbReference type="InParanoid" id="A0A1Z5KLK4"/>
<reference evidence="3 4" key="1">
    <citation type="journal article" date="2015" name="Plant Cell">
        <title>Oil accumulation by the oleaginous diatom Fistulifera solaris as revealed by the genome and transcriptome.</title>
        <authorList>
            <person name="Tanaka T."/>
            <person name="Maeda Y."/>
            <person name="Veluchamy A."/>
            <person name="Tanaka M."/>
            <person name="Abida H."/>
            <person name="Marechal E."/>
            <person name="Bowler C."/>
            <person name="Muto M."/>
            <person name="Sunaga Y."/>
            <person name="Tanaka M."/>
            <person name="Yoshino T."/>
            <person name="Taniguchi T."/>
            <person name="Fukuda Y."/>
            <person name="Nemoto M."/>
            <person name="Matsumoto M."/>
            <person name="Wong P.S."/>
            <person name="Aburatani S."/>
            <person name="Fujibuchi W."/>
        </authorList>
    </citation>
    <scope>NUCLEOTIDE SEQUENCE [LARGE SCALE GENOMIC DNA]</scope>
    <source>
        <strain evidence="3 4">JPCC DA0580</strain>
    </source>
</reference>
<feature type="signal peptide" evidence="2">
    <location>
        <begin position="1"/>
        <end position="16"/>
    </location>
</feature>
<proteinExistence type="predicted"/>
<dbReference type="Proteomes" id="UP000198406">
    <property type="component" value="Unassembled WGS sequence"/>
</dbReference>
<keyword evidence="2" id="KW-0732">Signal</keyword>
<sequence length="374" mass="40266">MRFSILAVATLVAVEAFAPHPVLKSVSSTQLEMNNNKWLGPVAVSIASLTLAGQIASATMPSTFAKYYEETSSPLEVPTTVTAAIDTMDFSMPSYDEASKGDVKNKGGAPAFNPFGDFTPSIVDNGADSADKEAAAARKAEEKEAAAAKKAEAAAKKAEEKAAKEAAKEARRLEQAELQRAAQERAQQADEGSPAKFVAPDLSDIKAPDLKMPDISSFKAPDIKMPDMSSFKAPEMPDMSSFKAPEMPDVKVPDFAGKLNIPDLPENFPKIDASSLPKFDTSNLPKVSIPGFDSQPIDLDSLEPQEVRDQRAREAREIYLEADEEAKAAEQVARQVRGTANEKLKLAREAKDLACETRPGGKLICLRNPFTVGY</sequence>
<evidence type="ECO:0000313" key="3">
    <source>
        <dbReference type="EMBL" id="GAX27194.1"/>
    </source>
</evidence>
<evidence type="ECO:0000313" key="4">
    <source>
        <dbReference type="Proteomes" id="UP000198406"/>
    </source>
</evidence>
<dbReference type="OrthoDB" id="429020at2759"/>
<feature type="region of interest" description="Disordered" evidence="1">
    <location>
        <begin position="290"/>
        <end position="310"/>
    </location>
</feature>
<feature type="region of interest" description="Disordered" evidence="1">
    <location>
        <begin position="159"/>
        <end position="245"/>
    </location>
</feature>
<feature type="chain" id="PRO_5012916060" evidence="2">
    <location>
        <begin position="17"/>
        <end position="374"/>
    </location>
</feature>
<name>A0A1Z5KLK4_FISSO</name>
<accession>A0A1Z5KLK4</accession>
<evidence type="ECO:0000256" key="1">
    <source>
        <dbReference type="SAM" id="MobiDB-lite"/>
    </source>
</evidence>
<feature type="compositionally biased region" description="Basic and acidic residues" evidence="1">
    <location>
        <begin position="129"/>
        <end position="143"/>
    </location>
</feature>